<reference evidence="1" key="1">
    <citation type="submission" date="2024-02" db="EMBL/GenBank/DDBJ databases">
        <authorList>
            <consortium name="ELIXIR-Norway"/>
            <consortium name="Elixir Norway"/>
        </authorList>
    </citation>
    <scope>NUCLEOTIDE SEQUENCE</scope>
</reference>
<dbReference type="EMBL" id="OZ019904">
    <property type="protein sequence ID" value="CAK9199663.1"/>
    <property type="molecule type" value="Genomic_DNA"/>
</dbReference>
<evidence type="ECO:0000313" key="1">
    <source>
        <dbReference type="EMBL" id="CAK9199663.1"/>
    </source>
</evidence>
<keyword evidence="2" id="KW-1185">Reference proteome</keyword>
<accession>A0ABP0TLI4</accession>
<sequence>MKTDENTEVGGHWTRASDATRRIGECCRATTTTAAAASRRRLSAESSQWNRTGLVDDDDAMVYCRSKSFDGELVSSPSPASLR</sequence>
<name>A0ABP0TLI4_9BRYO</name>
<gene>
    <name evidence="1" type="ORF">CSSPTR1EN2_LOCUS5049</name>
</gene>
<evidence type="ECO:0000313" key="2">
    <source>
        <dbReference type="Proteomes" id="UP001497512"/>
    </source>
</evidence>
<protein>
    <submittedName>
        <fullName evidence="1">Uncharacterized protein</fullName>
    </submittedName>
</protein>
<organism evidence="1 2">
    <name type="scientific">Sphagnum troendelagicum</name>
    <dbReference type="NCBI Taxonomy" id="128251"/>
    <lineage>
        <taxon>Eukaryota</taxon>
        <taxon>Viridiplantae</taxon>
        <taxon>Streptophyta</taxon>
        <taxon>Embryophyta</taxon>
        <taxon>Bryophyta</taxon>
        <taxon>Sphagnophytina</taxon>
        <taxon>Sphagnopsida</taxon>
        <taxon>Sphagnales</taxon>
        <taxon>Sphagnaceae</taxon>
        <taxon>Sphagnum</taxon>
    </lineage>
</organism>
<dbReference type="Proteomes" id="UP001497512">
    <property type="component" value="Chromosome 12"/>
</dbReference>
<proteinExistence type="predicted"/>